<dbReference type="InterPro" id="IPR050738">
    <property type="entry name" value="Sulfatase"/>
</dbReference>
<dbReference type="InterPro" id="IPR000917">
    <property type="entry name" value="Sulfatase_N"/>
</dbReference>
<reference evidence="7" key="1">
    <citation type="submission" date="2023-07" db="EMBL/GenBank/DDBJ databases">
        <title>Two novel species in the genus Flavivirga.</title>
        <authorList>
            <person name="Kwon K."/>
        </authorList>
    </citation>
    <scope>NUCLEOTIDE SEQUENCE</scope>
    <source>
        <strain evidence="7">KCTC 52353</strain>
    </source>
</reference>
<keyword evidence="4" id="KW-0106">Calcium</keyword>
<organism evidence="7 8">
    <name type="scientific">Flavivirga aquimarina</name>
    <dbReference type="NCBI Taxonomy" id="2027862"/>
    <lineage>
        <taxon>Bacteria</taxon>
        <taxon>Pseudomonadati</taxon>
        <taxon>Bacteroidota</taxon>
        <taxon>Flavobacteriia</taxon>
        <taxon>Flavobacteriales</taxon>
        <taxon>Flavobacteriaceae</taxon>
        <taxon>Flavivirga</taxon>
    </lineage>
</organism>
<name>A0ABT8W6H3_9FLAO</name>
<keyword evidence="3" id="KW-0378">Hydrolase</keyword>
<protein>
    <submittedName>
        <fullName evidence="7">Sulfatase-like hydrolase/transferase</fullName>
    </submittedName>
</protein>
<gene>
    <name evidence="7" type="ORF">Q4Q35_02670</name>
</gene>
<evidence type="ECO:0000256" key="2">
    <source>
        <dbReference type="ARBA" id="ARBA00022723"/>
    </source>
</evidence>
<evidence type="ECO:0000256" key="1">
    <source>
        <dbReference type="ARBA" id="ARBA00008779"/>
    </source>
</evidence>
<dbReference type="SUPFAM" id="SSF53649">
    <property type="entry name" value="Alkaline phosphatase-like"/>
    <property type="match status" value="1"/>
</dbReference>
<proteinExistence type="inferred from homology"/>
<dbReference type="PANTHER" id="PTHR42693">
    <property type="entry name" value="ARYLSULFATASE FAMILY MEMBER"/>
    <property type="match status" value="1"/>
</dbReference>
<dbReference type="RefSeq" id="WP_303276379.1">
    <property type="nucleotide sequence ID" value="NZ_JAUOEK010000045.1"/>
</dbReference>
<dbReference type="Proteomes" id="UP001176883">
    <property type="component" value="Unassembled WGS sequence"/>
</dbReference>
<comment type="caution">
    <text evidence="7">The sequence shown here is derived from an EMBL/GenBank/DDBJ whole genome shotgun (WGS) entry which is preliminary data.</text>
</comment>
<comment type="similarity">
    <text evidence="1">Belongs to the sulfatase family.</text>
</comment>
<evidence type="ECO:0000256" key="4">
    <source>
        <dbReference type="ARBA" id="ARBA00022837"/>
    </source>
</evidence>
<dbReference type="Pfam" id="PF00884">
    <property type="entry name" value="Sulfatase"/>
    <property type="match status" value="1"/>
</dbReference>
<keyword evidence="5" id="KW-1133">Transmembrane helix</keyword>
<evidence type="ECO:0000313" key="7">
    <source>
        <dbReference type="EMBL" id="MDO5968701.1"/>
    </source>
</evidence>
<dbReference type="PANTHER" id="PTHR42693:SF53">
    <property type="entry name" value="ENDO-4-O-SULFATASE"/>
    <property type="match status" value="1"/>
</dbReference>
<dbReference type="Gene3D" id="3.30.1120.10">
    <property type="match status" value="1"/>
</dbReference>
<evidence type="ECO:0000256" key="5">
    <source>
        <dbReference type="SAM" id="Phobius"/>
    </source>
</evidence>
<dbReference type="InterPro" id="IPR024607">
    <property type="entry name" value="Sulfatase_CS"/>
</dbReference>
<dbReference type="EMBL" id="JAUOEK010000045">
    <property type="protein sequence ID" value="MDO5968701.1"/>
    <property type="molecule type" value="Genomic_DNA"/>
</dbReference>
<evidence type="ECO:0000259" key="6">
    <source>
        <dbReference type="Pfam" id="PF00884"/>
    </source>
</evidence>
<accession>A0ABT8W6H3</accession>
<keyword evidence="2" id="KW-0479">Metal-binding</keyword>
<feature type="domain" description="Sulfatase N-terminal" evidence="6">
    <location>
        <begin position="59"/>
        <end position="365"/>
    </location>
</feature>
<keyword evidence="5" id="KW-0812">Transmembrane</keyword>
<keyword evidence="8" id="KW-1185">Reference proteome</keyword>
<evidence type="ECO:0000313" key="8">
    <source>
        <dbReference type="Proteomes" id="UP001176883"/>
    </source>
</evidence>
<dbReference type="Gene3D" id="3.40.720.10">
    <property type="entry name" value="Alkaline Phosphatase, subunit A"/>
    <property type="match status" value="1"/>
</dbReference>
<feature type="transmembrane region" description="Helical" evidence="5">
    <location>
        <begin position="21"/>
        <end position="42"/>
    </location>
</feature>
<dbReference type="PROSITE" id="PS00523">
    <property type="entry name" value="SULFATASE_1"/>
    <property type="match status" value="1"/>
</dbReference>
<sequence>MFYIKNRVSMFSKNTIKLITKIKIWVITSLIITAVFMIGATIKNKDEVVVSEKKEIRKPNIIVILIDDAGYADFGFMGSKDLETPNIDRLAKSGVILTDAHVSASVCAPSRAGLITGKYQQRYGFEANNTGDHHVGDIGLPDDIITIADVFKKNEYKTIALGKWHLGFDTSDHPNERGFDEFYGFETGSRSYFPLKNPQKKQMLQHNGERVVFEGYMTDVLGDQSVKYIQQNKDTPFFMYIAYNAVHTPMEAKREHLEKYKNHPRQKLAAMTWSLDENIGKIQEKLKALKLEENTLIYFLSDNGGAANNNSSGGPLKGWKGNEFEGGHRVPFVVSWPSVIKSDQMFSGLSSSLDIFTTSIAAANINKEEGLILDGVNLLPYLKGEKKGNPHKKLFWRKLEESAARIGLYKLIGLENHGYTFYNLEHDLAETNDLSQEKKKDFNDAIHEFKVWETQLMKPLWAEDRDWMDVTYHIHKRLMENKEVLYDNPKDMKALLFKN</sequence>
<evidence type="ECO:0000256" key="3">
    <source>
        <dbReference type="ARBA" id="ARBA00022801"/>
    </source>
</evidence>
<keyword evidence="5" id="KW-0472">Membrane</keyword>
<dbReference type="InterPro" id="IPR017850">
    <property type="entry name" value="Alkaline_phosphatase_core_sf"/>
</dbReference>